<accession>A0A139AE47</accession>
<dbReference type="Proteomes" id="UP000070544">
    <property type="component" value="Unassembled WGS sequence"/>
</dbReference>
<evidence type="ECO:0000256" key="1">
    <source>
        <dbReference type="SAM" id="MobiDB-lite"/>
    </source>
</evidence>
<dbReference type="AlphaFoldDB" id="A0A139AE47"/>
<evidence type="ECO:0000313" key="3">
    <source>
        <dbReference type="Proteomes" id="UP000070544"/>
    </source>
</evidence>
<feature type="compositionally biased region" description="Basic and acidic residues" evidence="1">
    <location>
        <begin position="78"/>
        <end position="87"/>
    </location>
</feature>
<proteinExistence type="predicted"/>
<name>A0A139AE47_GONPJ</name>
<protein>
    <submittedName>
        <fullName evidence="2">Uncharacterized protein</fullName>
    </submittedName>
</protein>
<evidence type="ECO:0000313" key="2">
    <source>
        <dbReference type="EMBL" id="KXS15038.1"/>
    </source>
</evidence>
<gene>
    <name evidence="2" type="ORF">M427DRAFT_32745</name>
</gene>
<reference evidence="2 3" key="1">
    <citation type="journal article" date="2015" name="Genome Biol. Evol.">
        <title>Phylogenomic analyses indicate that early fungi evolved digesting cell walls of algal ancestors of land plants.</title>
        <authorList>
            <person name="Chang Y."/>
            <person name="Wang S."/>
            <person name="Sekimoto S."/>
            <person name="Aerts A.L."/>
            <person name="Choi C."/>
            <person name="Clum A."/>
            <person name="LaButti K.M."/>
            <person name="Lindquist E.A."/>
            <person name="Yee Ngan C."/>
            <person name="Ohm R.A."/>
            <person name="Salamov A.A."/>
            <person name="Grigoriev I.V."/>
            <person name="Spatafora J.W."/>
            <person name="Berbee M.L."/>
        </authorList>
    </citation>
    <scope>NUCLEOTIDE SEQUENCE [LARGE SCALE GENOMIC DNA]</scope>
    <source>
        <strain evidence="2 3">JEL478</strain>
    </source>
</reference>
<keyword evidence="3" id="KW-1185">Reference proteome</keyword>
<organism evidence="2 3">
    <name type="scientific">Gonapodya prolifera (strain JEL478)</name>
    <name type="common">Monoblepharis prolifera</name>
    <dbReference type="NCBI Taxonomy" id="1344416"/>
    <lineage>
        <taxon>Eukaryota</taxon>
        <taxon>Fungi</taxon>
        <taxon>Fungi incertae sedis</taxon>
        <taxon>Chytridiomycota</taxon>
        <taxon>Chytridiomycota incertae sedis</taxon>
        <taxon>Monoblepharidomycetes</taxon>
        <taxon>Monoblepharidales</taxon>
        <taxon>Gonapodyaceae</taxon>
        <taxon>Gonapodya</taxon>
    </lineage>
</organism>
<dbReference type="EMBL" id="KQ965765">
    <property type="protein sequence ID" value="KXS15038.1"/>
    <property type="molecule type" value="Genomic_DNA"/>
</dbReference>
<sequence>MRPTADTLLPSVELVNHTKTVRLHPPTTSTALATVDATADSDPDSLPTLFAPLAEIVAEVDGMEGVGVGEMGIGEVEVKGSKGDKRGGRTGWSRTKPHVGVTPTPAPGHKPTSTNRRAQAGVGKSKHKTSPHQRADVALRTATGGGARSDTAARNWWTFATMMDADTTWGSPKTWMLEVDQQGKER</sequence>
<feature type="region of interest" description="Disordered" evidence="1">
    <location>
        <begin position="78"/>
        <end position="134"/>
    </location>
</feature>